<dbReference type="Proteomes" id="UP001249851">
    <property type="component" value="Unassembled WGS sequence"/>
</dbReference>
<dbReference type="EMBL" id="JARQWQ010000091">
    <property type="protein sequence ID" value="KAK2551993.1"/>
    <property type="molecule type" value="Genomic_DNA"/>
</dbReference>
<reference evidence="3" key="2">
    <citation type="journal article" date="2023" name="Science">
        <title>Genomic signatures of disease resistance in endangered staghorn corals.</title>
        <authorList>
            <person name="Vollmer S.V."/>
            <person name="Selwyn J.D."/>
            <person name="Despard B.A."/>
            <person name="Roesel C.L."/>
        </authorList>
    </citation>
    <scope>NUCLEOTIDE SEQUENCE</scope>
    <source>
        <strain evidence="3">K2</strain>
    </source>
</reference>
<sequence length="229" mass="26416">MSSKKRKAEVDKQRKLDFFFSSSSASRNEVNEHEELAAKRPHASHCQPSSAAQDTSKTADKGTCEEGCYDVSTFSDHAIKCANNLFHSKYHQRDFCKEGDCCSVSKNEAEQLTKQSYKFQHSWLQKRSLSFCVTTEMWWPVYVEGEGLYCLLCKKHDTFNPQNGSKIFNKEPCKRFRPEALADHLQTTQHKNAVAAEMLRGFPASRKRLMSVKEWQKMFLLRCLQLRIG</sequence>
<evidence type="ECO:0000313" key="3">
    <source>
        <dbReference type="EMBL" id="KAK2551993.1"/>
    </source>
</evidence>
<proteinExistence type="predicted"/>
<keyword evidence="4" id="KW-1185">Reference proteome</keyword>
<protein>
    <recommendedName>
        <fullName evidence="2">C17orf113 probable zinc finger domain-containing protein</fullName>
    </recommendedName>
</protein>
<feature type="domain" description="C17orf113 probable zinc finger" evidence="2">
    <location>
        <begin position="145"/>
        <end position="198"/>
    </location>
</feature>
<evidence type="ECO:0000259" key="2">
    <source>
        <dbReference type="Pfam" id="PF25431"/>
    </source>
</evidence>
<evidence type="ECO:0000313" key="4">
    <source>
        <dbReference type="Proteomes" id="UP001249851"/>
    </source>
</evidence>
<gene>
    <name evidence="3" type="ORF">P5673_026999</name>
</gene>
<feature type="region of interest" description="Disordered" evidence="1">
    <location>
        <begin position="24"/>
        <end position="60"/>
    </location>
</feature>
<dbReference type="Pfam" id="PF25431">
    <property type="entry name" value="zf-C17orf113"/>
    <property type="match status" value="1"/>
</dbReference>
<evidence type="ECO:0000256" key="1">
    <source>
        <dbReference type="SAM" id="MobiDB-lite"/>
    </source>
</evidence>
<dbReference type="InterPro" id="IPR057456">
    <property type="entry name" value="Znf_C17orf113"/>
</dbReference>
<accession>A0AAD9PZJ9</accession>
<feature type="compositionally biased region" description="Polar residues" evidence="1">
    <location>
        <begin position="46"/>
        <end position="56"/>
    </location>
</feature>
<reference evidence="3" key="1">
    <citation type="journal article" date="2023" name="G3 (Bethesda)">
        <title>Whole genome assembly and annotation of the endangered Caribbean coral Acropora cervicornis.</title>
        <authorList>
            <person name="Selwyn J.D."/>
            <person name="Vollmer S.V."/>
        </authorList>
    </citation>
    <scope>NUCLEOTIDE SEQUENCE</scope>
    <source>
        <strain evidence="3">K2</strain>
    </source>
</reference>
<feature type="compositionally biased region" description="Basic and acidic residues" evidence="1">
    <location>
        <begin position="29"/>
        <end position="38"/>
    </location>
</feature>
<organism evidence="3 4">
    <name type="scientific">Acropora cervicornis</name>
    <name type="common">Staghorn coral</name>
    <dbReference type="NCBI Taxonomy" id="6130"/>
    <lineage>
        <taxon>Eukaryota</taxon>
        <taxon>Metazoa</taxon>
        <taxon>Cnidaria</taxon>
        <taxon>Anthozoa</taxon>
        <taxon>Hexacorallia</taxon>
        <taxon>Scleractinia</taxon>
        <taxon>Astrocoeniina</taxon>
        <taxon>Acroporidae</taxon>
        <taxon>Acropora</taxon>
    </lineage>
</organism>
<comment type="caution">
    <text evidence="3">The sequence shown here is derived from an EMBL/GenBank/DDBJ whole genome shotgun (WGS) entry which is preliminary data.</text>
</comment>
<name>A0AAD9PZJ9_ACRCE</name>
<dbReference type="AlphaFoldDB" id="A0AAD9PZJ9"/>